<reference evidence="4 5" key="1">
    <citation type="submission" date="2021-02" db="EMBL/GenBank/DDBJ databases">
        <title>Variation within the Batrachochytrium salamandrivorans European outbreak.</title>
        <authorList>
            <person name="Kelly M."/>
            <person name="Pasmans F."/>
            <person name="Shea T.P."/>
            <person name="Munoz J.F."/>
            <person name="Carranza S."/>
            <person name="Cuomo C.A."/>
            <person name="Martel A."/>
        </authorList>
    </citation>
    <scope>NUCLEOTIDE SEQUENCE [LARGE SCALE GENOMIC DNA]</scope>
    <source>
        <strain evidence="4 5">AMFP18/2</strain>
    </source>
</reference>
<organism evidence="4 5">
    <name type="scientific">Batrachochytrium salamandrivorans</name>
    <dbReference type="NCBI Taxonomy" id="1357716"/>
    <lineage>
        <taxon>Eukaryota</taxon>
        <taxon>Fungi</taxon>
        <taxon>Fungi incertae sedis</taxon>
        <taxon>Chytridiomycota</taxon>
        <taxon>Chytridiomycota incertae sedis</taxon>
        <taxon>Chytridiomycetes</taxon>
        <taxon>Rhizophydiales</taxon>
        <taxon>Rhizophydiales incertae sedis</taxon>
        <taxon>Batrachochytrium</taxon>
    </lineage>
</organism>
<evidence type="ECO:0000313" key="5">
    <source>
        <dbReference type="Proteomes" id="UP001648503"/>
    </source>
</evidence>
<proteinExistence type="inferred from homology"/>
<keyword evidence="5" id="KW-1185">Reference proteome</keyword>
<feature type="domain" description="AB hydrolase-1" evidence="3">
    <location>
        <begin position="30"/>
        <end position="166"/>
    </location>
</feature>
<dbReference type="Proteomes" id="UP001648503">
    <property type="component" value="Unassembled WGS sequence"/>
</dbReference>
<protein>
    <recommendedName>
        <fullName evidence="3">AB hydrolase-1 domain-containing protein</fullName>
    </recommendedName>
</protein>
<dbReference type="Pfam" id="PF00561">
    <property type="entry name" value="Abhydrolase_1"/>
    <property type="match status" value="1"/>
</dbReference>
<dbReference type="PANTHER" id="PTHR43798:SF14">
    <property type="entry name" value="SERINE HYDROLASE-LIKE PROTEIN DDB_G0286239"/>
    <property type="match status" value="1"/>
</dbReference>
<dbReference type="InterPro" id="IPR050266">
    <property type="entry name" value="AB_hydrolase_sf"/>
</dbReference>
<dbReference type="PANTHER" id="PTHR43798">
    <property type="entry name" value="MONOACYLGLYCEROL LIPASE"/>
    <property type="match status" value="1"/>
</dbReference>
<comment type="caution">
    <text evidence="4">The sequence shown here is derived from an EMBL/GenBank/DDBJ whole genome shotgun (WGS) entry which is preliminary data.</text>
</comment>
<dbReference type="EMBL" id="JAFCIX010000022">
    <property type="protein sequence ID" value="KAH6601028.1"/>
    <property type="molecule type" value="Genomic_DNA"/>
</dbReference>
<dbReference type="InterPro" id="IPR000073">
    <property type="entry name" value="AB_hydrolase_1"/>
</dbReference>
<evidence type="ECO:0000259" key="3">
    <source>
        <dbReference type="Pfam" id="PF00561"/>
    </source>
</evidence>
<dbReference type="InterPro" id="IPR029058">
    <property type="entry name" value="AB_hydrolase_fold"/>
</dbReference>
<sequence length="324" mass="36089">MDYTGNEVQFRTPSGLCIAGRHWGYKNGFPLLALHGWLDNCATWEELIPVWASKFPHLKFDMMAIDFAGHGQSDHRSLQASYSKILDLEDCISVADLLNWDRFMLLGHSMGGLVSLYLAGLFPARIVNVVIIEAIAPLYTRDEVLVDRAALGISEDLRYLSRKNPEASKRVFASLEDAVRARTTGKHKISHRAGLHLVRRGTKAVLSQADSGLAYSTLGLVWSSDQRTLVSVQFSTSQVFAMETLRRIKCSLFCIMADHAMPQTLASPKVQEILGDKLSIVKLKGVQSHHLHLELEYAERIAGLIAQFWIKELSGDACKVKANL</sequence>
<evidence type="ECO:0000256" key="2">
    <source>
        <dbReference type="ARBA" id="ARBA00022801"/>
    </source>
</evidence>
<name>A0ABQ8FMW2_9FUNG</name>
<keyword evidence="2" id="KW-0378">Hydrolase</keyword>
<dbReference type="SUPFAM" id="SSF53474">
    <property type="entry name" value="alpha/beta-Hydrolases"/>
    <property type="match status" value="1"/>
</dbReference>
<dbReference type="PRINTS" id="PR00111">
    <property type="entry name" value="ABHYDROLASE"/>
</dbReference>
<comment type="similarity">
    <text evidence="1">Belongs to the AB hydrolase superfamily.</text>
</comment>
<evidence type="ECO:0000256" key="1">
    <source>
        <dbReference type="ARBA" id="ARBA00008645"/>
    </source>
</evidence>
<gene>
    <name evidence="4" type="ORF">BASA50_001923</name>
</gene>
<dbReference type="Gene3D" id="3.40.50.1820">
    <property type="entry name" value="alpha/beta hydrolase"/>
    <property type="match status" value="1"/>
</dbReference>
<accession>A0ABQ8FMW2</accession>
<evidence type="ECO:0000313" key="4">
    <source>
        <dbReference type="EMBL" id="KAH6601028.1"/>
    </source>
</evidence>